<evidence type="ECO:0000256" key="2">
    <source>
        <dbReference type="SAM" id="SignalP"/>
    </source>
</evidence>
<keyword evidence="1" id="KW-0812">Transmembrane</keyword>
<dbReference type="PROSITE" id="PS50835">
    <property type="entry name" value="IG_LIKE"/>
    <property type="match status" value="2"/>
</dbReference>
<accession>A0ABD3XLG9</accession>
<feature type="chain" id="PRO_5044743166" description="Ig-like domain-containing protein" evidence="2">
    <location>
        <begin position="20"/>
        <end position="649"/>
    </location>
</feature>
<dbReference type="Pfam" id="PF13927">
    <property type="entry name" value="Ig_3"/>
    <property type="match status" value="1"/>
</dbReference>
<feature type="transmembrane region" description="Helical" evidence="1">
    <location>
        <begin position="515"/>
        <end position="536"/>
    </location>
</feature>
<dbReference type="SMART" id="SM00409">
    <property type="entry name" value="IG"/>
    <property type="match status" value="4"/>
</dbReference>
<dbReference type="Proteomes" id="UP001634394">
    <property type="component" value="Unassembled WGS sequence"/>
</dbReference>
<dbReference type="InterPro" id="IPR003599">
    <property type="entry name" value="Ig_sub"/>
</dbReference>
<evidence type="ECO:0000313" key="5">
    <source>
        <dbReference type="Proteomes" id="UP001634394"/>
    </source>
</evidence>
<gene>
    <name evidence="4" type="ORF">ACJMK2_026995</name>
</gene>
<dbReference type="InterPro" id="IPR036179">
    <property type="entry name" value="Ig-like_dom_sf"/>
</dbReference>
<dbReference type="Gene3D" id="2.60.40.10">
    <property type="entry name" value="Immunoglobulins"/>
    <property type="match status" value="2"/>
</dbReference>
<feature type="domain" description="Ig-like" evidence="3">
    <location>
        <begin position="230"/>
        <end position="296"/>
    </location>
</feature>
<evidence type="ECO:0000313" key="4">
    <source>
        <dbReference type="EMBL" id="KAL3887039.1"/>
    </source>
</evidence>
<dbReference type="EMBL" id="JBJQND010000002">
    <property type="protein sequence ID" value="KAL3887039.1"/>
    <property type="molecule type" value="Genomic_DNA"/>
</dbReference>
<name>A0ABD3XLG9_SINWO</name>
<organism evidence="4 5">
    <name type="scientific">Sinanodonta woodiana</name>
    <name type="common">Chinese pond mussel</name>
    <name type="synonym">Anodonta woodiana</name>
    <dbReference type="NCBI Taxonomy" id="1069815"/>
    <lineage>
        <taxon>Eukaryota</taxon>
        <taxon>Metazoa</taxon>
        <taxon>Spiralia</taxon>
        <taxon>Lophotrochozoa</taxon>
        <taxon>Mollusca</taxon>
        <taxon>Bivalvia</taxon>
        <taxon>Autobranchia</taxon>
        <taxon>Heteroconchia</taxon>
        <taxon>Palaeoheterodonta</taxon>
        <taxon>Unionida</taxon>
        <taxon>Unionoidea</taxon>
        <taxon>Unionidae</taxon>
        <taxon>Unioninae</taxon>
        <taxon>Sinanodonta</taxon>
    </lineage>
</organism>
<keyword evidence="1" id="KW-0472">Membrane</keyword>
<evidence type="ECO:0000256" key="1">
    <source>
        <dbReference type="SAM" id="Phobius"/>
    </source>
</evidence>
<proteinExistence type="predicted"/>
<keyword evidence="2" id="KW-0732">Signal</keyword>
<keyword evidence="5" id="KW-1185">Reference proteome</keyword>
<sequence length="649" mass="72219">MFVLCLVYICISIVGVSEGRTVQAMTGSDVSFSFNLTNVTNDIHILHEKSLFISVWPEKSFVPVHKEPDKVRVFLNVSSGERIIVTISLLNITKKNAGIYSVTQASESETITDSLLLQVIEGKTVQAVIGRNVSFSFTLSNLTTDTFSILHDTSLFSYVWPSKSMCIPHEDPENTRVSVYTSSGKTTTVTVILLNITKKHDGIYTAAEQPNLEYIMDGIFLKTIDGSMIPRIVIVHHLDLDLSLVLQCLTNSSYSGYILWKLNNSHIENFTRYSQNNAYLSISNLTAEDQYNSYTCSEQESELESDPYRLKAFGPTFINFTPKNIEVSERESVKVSCISDCTPVCTTKWTKRDRVSGTETDISAIPMLYITNITRQDAGEYRCRVQNVISGTAYTNVLALDVVYGPDEILMNASDTFIEVDELNPISISCSSNCFPPCHIQWSHSNKHWYGEDLWSDNLPQGGNVTCHAVNVRNINASISRTISITLKSGTGFYTITTMEVNSDATATELRINRLLLYLVIVMGIFIFTGIGVCVLRKFVKCPCLARIPDSIQFQDSGEVHPLQGSSSEGYWTIVSNAEGNLSTQLETNTSHINDQTPFSDKTVEVITWDASPQFPRTEGGMKLDGYIHAIHSDPVNTGLMTAYDKTDT</sequence>
<feature type="domain" description="Ig-like" evidence="3">
    <location>
        <begin position="315"/>
        <end position="399"/>
    </location>
</feature>
<protein>
    <recommendedName>
        <fullName evidence="3">Ig-like domain-containing protein</fullName>
    </recommendedName>
</protein>
<comment type="caution">
    <text evidence="4">The sequence shown here is derived from an EMBL/GenBank/DDBJ whole genome shotgun (WGS) entry which is preliminary data.</text>
</comment>
<dbReference type="PANTHER" id="PTHR46013">
    <property type="entry name" value="VASCULAR CELL ADHESION MOLECULE 1"/>
    <property type="match status" value="1"/>
</dbReference>
<keyword evidence="1" id="KW-1133">Transmembrane helix</keyword>
<reference evidence="4 5" key="1">
    <citation type="submission" date="2024-11" db="EMBL/GenBank/DDBJ databases">
        <title>Chromosome-level genome assembly of the freshwater bivalve Anodonta woodiana.</title>
        <authorList>
            <person name="Chen X."/>
        </authorList>
    </citation>
    <scope>NUCLEOTIDE SEQUENCE [LARGE SCALE GENOMIC DNA]</scope>
    <source>
        <strain evidence="4">MN2024</strain>
        <tissue evidence="4">Gills</tissue>
    </source>
</reference>
<dbReference type="InterPro" id="IPR007110">
    <property type="entry name" value="Ig-like_dom"/>
</dbReference>
<evidence type="ECO:0000259" key="3">
    <source>
        <dbReference type="PROSITE" id="PS50835"/>
    </source>
</evidence>
<feature type="signal peptide" evidence="2">
    <location>
        <begin position="1"/>
        <end position="19"/>
    </location>
</feature>
<dbReference type="SUPFAM" id="SSF48726">
    <property type="entry name" value="Immunoglobulin"/>
    <property type="match status" value="2"/>
</dbReference>
<dbReference type="AlphaFoldDB" id="A0ABD3XLG9"/>
<dbReference type="PANTHER" id="PTHR46013:SF7">
    <property type="entry name" value="IG-LIKE DOMAIN-CONTAINING PROTEIN"/>
    <property type="match status" value="1"/>
</dbReference>
<dbReference type="InterPro" id="IPR013783">
    <property type="entry name" value="Ig-like_fold"/>
</dbReference>